<accession>A0A059E0V9</accession>
<evidence type="ECO:0000313" key="6">
    <source>
        <dbReference type="EMBL" id="KCZ60702.1"/>
    </source>
</evidence>
<evidence type="ECO:0000313" key="7">
    <source>
        <dbReference type="Proteomes" id="UP000024547"/>
    </source>
</evidence>
<dbReference type="PATRIC" id="fig|1280948.3.peg.2010"/>
<feature type="domain" description="HTH arsR-type" evidence="5">
    <location>
        <begin position="4"/>
        <end position="101"/>
    </location>
</feature>
<dbReference type="InterPro" id="IPR036390">
    <property type="entry name" value="WH_DNA-bd_sf"/>
</dbReference>
<dbReference type="eggNOG" id="COG0640">
    <property type="taxonomic scope" value="Bacteria"/>
</dbReference>
<dbReference type="AlphaFoldDB" id="A0A059E0V9"/>
<dbReference type="PANTHER" id="PTHR43132:SF2">
    <property type="entry name" value="ARSENICAL RESISTANCE OPERON REPRESSOR ARSR-RELATED"/>
    <property type="match status" value="1"/>
</dbReference>
<keyword evidence="3" id="KW-0804">Transcription</keyword>
<keyword evidence="2" id="KW-0238">DNA-binding</keyword>
<dbReference type="PRINTS" id="PR00778">
    <property type="entry name" value="HTHARSR"/>
</dbReference>
<organism evidence="6 7">
    <name type="scientific">Hyphomonas atlantica</name>
    <dbReference type="NCBI Taxonomy" id="1280948"/>
    <lineage>
        <taxon>Bacteria</taxon>
        <taxon>Pseudomonadati</taxon>
        <taxon>Pseudomonadota</taxon>
        <taxon>Alphaproteobacteria</taxon>
        <taxon>Hyphomonadales</taxon>
        <taxon>Hyphomonadaceae</taxon>
        <taxon>Hyphomonas</taxon>
    </lineage>
</organism>
<reference evidence="6 7" key="1">
    <citation type="journal article" date="2014" name="Antonie Van Leeuwenhoek">
        <title>Hyphomonas beringensis sp. nov. and Hyphomonas chukchiensis sp. nov., isolated from surface seawater of the Bering Sea and Chukchi Sea.</title>
        <authorList>
            <person name="Li C."/>
            <person name="Lai Q."/>
            <person name="Li G."/>
            <person name="Dong C."/>
            <person name="Wang J."/>
            <person name="Liao Y."/>
            <person name="Shao Z."/>
        </authorList>
    </citation>
    <scope>NUCLEOTIDE SEQUENCE [LARGE SCALE GENOMIC DNA]</scope>
    <source>
        <strain evidence="6 7">22II1-22F38</strain>
    </source>
</reference>
<name>A0A059E0V9_9PROT</name>
<keyword evidence="7" id="KW-1185">Reference proteome</keyword>
<dbReference type="NCBIfam" id="NF033788">
    <property type="entry name" value="HTH_metalloreg"/>
    <property type="match status" value="1"/>
</dbReference>
<proteinExistence type="predicted"/>
<protein>
    <recommendedName>
        <fullName evidence="5">HTH arsR-type domain-containing protein</fullName>
    </recommendedName>
</protein>
<dbReference type="CDD" id="cd00090">
    <property type="entry name" value="HTH_ARSR"/>
    <property type="match status" value="1"/>
</dbReference>
<dbReference type="Pfam" id="PF01022">
    <property type="entry name" value="HTH_5"/>
    <property type="match status" value="1"/>
</dbReference>
<dbReference type="InterPro" id="IPR036388">
    <property type="entry name" value="WH-like_DNA-bd_sf"/>
</dbReference>
<comment type="caution">
    <text evidence="6">The sequence shown here is derived from an EMBL/GenBank/DDBJ whole genome shotgun (WGS) entry which is preliminary data.</text>
</comment>
<evidence type="ECO:0000256" key="1">
    <source>
        <dbReference type="ARBA" id="ARBA00023015"/>
    </source>
</evidence>
<feature type="region of interest" description="Disordered" evidence="4">
    <location>
        <begin position="103"/>
        <end position="131"/>
    </location>
</feature>
<dbReference type="InterPro" id="IPR051011">
    <property type="entry name" value="Metal_resp_trans_reg"/>
</dbReference>
<dbReference type="PROSITE" id="PS50987">
    <property type="entry name" value="HTH_ARSR_2"/>
    <property type="match status" value="1"/>
</dbReference>
<sequence>MTPLSKDFAPLALEATELLKALAHPERLIICCQLRDTEMSVGDIETTLGIKQPRLSRELSKLRDTGLVQTRRESKLVFYTLSDKPRVREMVDAVCAVMLGKTAPKTGGEAGSPKLKPNRPGGYGVFARTGS</sequence>
<evidence type="ECO:0000256" key="2">
    <source>
        <dbReference type="ARBA" id="ARBA00023125"/>
    </source>
</evidence>
<evidence type="ECO:0000256" key="4">
    <source>
        <dbReference type="SAM" id="MobiDB-lite"/>
    </source>
</evidence>
<dbReference type="GO" id="GO:0003677">
    <property type="term" value="F:DNA binding"/>
    <property type="evidence" value="ECO:0007669"/>
    <property type="project" value="UniProtKB-KW"/>
</dbReference>
<dbReference type="PANTHER" id="PTHR43132">
    <property type="entry name" value="ARSENICAL RESISTANCE OPERON REPRESSOR ARSR-RELATED"/>
    <property type="match status" value="1"/>
</dbReference>
<dbReference type="EMBL" id="AWFH01000020">
    <property type="protein sequence ID" value="KCZ60702.1"/>
    <property type="molecule type" value="Genomic_DNA"/>
</dbReference>
<evidence type="ECO:0000256" key="3">
    <source>
        <dbReference type="ARBA" id="ARBA00023163"/>
    </source>
</evidence>
<dbReference type="SMART" id="SM00418">
    <property type="entry name" value="HTH_ARSR"/>
    <property type="match status" value="1"/>
</dbReference>
<dbReference type="Gene3D" id="1.10.10.10">
    <property type="entry name" value="Winged helix-like DNA-binding domain superfamily/Winged helix DNA-binding domain"/>
    <property type="match status" value="1"/>
</dbReference>
<dbReference type="Proteomes" id="UP000024547">
    <property type="component" value="Unassembled WGS sequence"/>
</dbReference>
<keyword evidence="1" id="KW-0805">Transcription regulation</keyword>
<dbReference type="InterPro" id="IPR001845">
    <property type="entry name" value="HTH_ArsR_DNA-bd_dom"/>
</dbReference>
<gene>
    <name evidence="6" type="ORF">HY36_17430</name>
</gene>
<dbReference type="GO" id="GO:0003700">
    <property type="term" value="F:DNA-binding transcription factor activity"/>
    <property type="evidence" value="ECO:0007669"/>
    <property type="project" value="InterPro"/>
</dbReference>
<dbReference type="InterPro" id="IPR011991">
    <property type="entry name" value="ArsR-like_HTH"/>
</dbReference>
<dbReference type="SUPFAM" id="SSF46785">
    <property type="entry name" value="Winged helix' DNA-binding domain"/>
    <property type="match status" value="1"/>
</dbReference>
<dbReference type="OrthoDB" id="194599at2"/>
<evidence type="ECO:0000259" key="5">
    <source>
        <dbReference type="PROSITE" id="PS50987"/>
    </source>
</evidence>
<dbReference type="STRING" id="1280948.HY36_17430"/>
<dbReference type="RefSeq" id="WP_035551967.1">
    <property type="nucleotide sequence ID" value="NZ_AWFH01000020.1"/>
</dbReference>